<evidence type="ECO:0000256" key="4">
    <source>
        <dbReference type="ARBA" id="ARBA00022840"/>
    </source>
</evidence>
<evidence type="ECO:0000313" key="6">
    <source>
        <dbReference type="EMBL" id="QHT25907.1"/>
    </source>
</evidence>
<organism evidence="6">
    <name type="scientific">viral metagenome</name>
    <dbReference type="NCBI Taxonomy" id="1070528"/>
    <lineage>
        <taxon>unclassified sequences</taxon>
        <taxon>metagenomes</taxon>
        <taxon>organismal metagenomes</taxon>
    </lineage>
</organism>
<dbReference type="GO" id="GO:0005524">
    <property type="term" value="F:ATP binding"/>
    <property type="evidence" value="ECO:0007669"/>
    <property type="project" value="UniProtKB-KW"/>
</dbReference>
<name>A0A6C0E9Q7_9ZZZZ</name>
<dbReference type="InterPro" id="IPR014016">
    <property type="entry name" value="UvrD-like_ATP-bd"/>
</dbReference>
<dbReference type="GO" id="GO:0005634">
    <property type="term" value="C:nucleus"/>
    <property type="evidence" value="ECO:0007669"/>
    <property type="project" value="TreeGrafter"/>
</dbReference>
<dbReference type="EMBL" id="MN739776">
    <property type="protein sequence ID" value="QHT25907.1"/>
    <property type="molecule type" value="Genomic_DNA"/>
</dbReference>
<feature type="domain" description="UvrD-like helicase ATP-binding" evidence="5">
    <location>
        <begin position="85"/>
        <end position="182"/>
    </location>
</feature>
<dbReference type="PANTHER" id="PTHR11070:SF30">
    <property type="entry name" value="F-BOX DNA HELICASE 1"/>
    <property type="match status" value="1"/>
</dbReference>
<dbReference type="GO" id="GO:0003677">
    <property type="term" value="F:DNA binding"/>
    <property type="evidence" value="ECO:0007669"/>
    <property type="project" value="InterPro"/>
</dbReference>
<evidence type="ECO:0000256" key="3">
    <source>
        <dbReference type="ARBA" id="ARBA00022806"/>
    </source>
</evidence>
<evidence type="ECO:0000256" key="1">
    <source>
        <dbReference type="ARBA" id="ARBA00022741"/>
    </source>
</evidence>
<reference evidence="6" key="1">
    <citation type="journal article" date="2020" name="Nature">
        <title>Giant virus diversity and host interactions through global metagenomics.</title>
        <authorList>
            <person name="Schulz F."/>
            <person name="Roux S."/>
            <person name="Paez-Espino D."/>
            <person name="Jungbluth S."/>
            <person name="Walsh D.A."/>
            <person name="Denef V.J."/>
            <person name="McMahon K.D."/>
            <person name="Konstantinidis K.T."/>
            <person name="Eloe-Fadrosh E.A."/>
            <person name="Kyrpides N.C."/>
            <person name="Woyke T."/>
        </authorList>
    </citation>
    <scope>NUCLEOTIDE SEQUENCE</scope>
    <source>
        <strain evidence="6">GVMAG-M-3300023179-27</strain>
    </source>
</reference>
<dbReference type="GO" id="GO:0000724">
    <property type="term" value="P:double-strand break repair via homologous recombination"/>
    <property type="evidence" value="ECO:0007669"/>
    <property type="project" value="TreeGrafter"/>
</dbReference>
<protein>
    <recommendedName>
        <fullName evidence="5">UvrD-like helicase ATP-binding domain-containing protein</fullName>
    </recommendedName>
</protein>
<keyword evidence="1" id="KW-0547">Nucleotide-binding</keyword>
<dbReference type="Gene3D" id="3.40.50.300">
    <property type="entry name" value="P-loop containing nucleotide triphosphate hydrolases"/>
    <property type="match status" value="2"/>
</dbReference>
<keyword evidence="4" id="KW-0067">ATP-binding</keyword>
<dbReference type="SUPFAM" id="SSF52540">
    <property type="entry name" value="P-loop containing nucleoside triphosphate hydrolases"/>
    <property type="match status" value="1"/>
</dbReference>
<proteinExistence type="predicted"/>
<accession>A0A6C0E9Q7</accession>
<dbReference type="GO" id="GO:0043138">
    <property type="term" value="F:3'-5' DNA helicase activity"/>
    <property type="evidence" value="ECO:0007669"/>
    <property type="project" value="TreeGrafter"/>
</dbReference>
<dbReference type="PANTHER" id="PTHR11070">
    <property type="entry name" value="UVRD / RECB / PCRA DNA HELICASE FAMILY MEMBER"/>
    <property type="match status" value="1"/>
</dbReference>
<dbReference type="Pfam" id="PF00580">
    <property type="entry name" value="UvrD-helicase"/>
    <property type="match status" value="1"/>
</dbReference>
<evidence type="ECO:0000256" key="2">
    <source>
        <dbReference type="ARBA" id="ARBA00022801"/>
    </source>
</evidence>
<dbReference type="AlphaFoldDB" id="A0A6C0E9Q7"/>
<keyword evidence="2" id="KW-0378">Hydrolase</keyword>
<dbReference type="GO" id="GO:0031297">
    <property type="term" value="P:replication fork processing"/>
    <property type="evidence" value="ECO:0007669"/>
    <property type="project" value="TreeGrafter"/>
</dbReference>
<evidence type="ECO:0000259" key="5">
    <source>
        <dbReference type="Pfam" id="PF00580"/>
    </source>
</evidence>
<dbReference type="InterPro" id="IPR000212">
    <property type="entry name" value="DNA_helicase_UvrD/REP"/>
</dbReference>
<sequence>MNKYTEQQLSYITFCEKIDTKLIACAGSGKTRCIIARMENLVDKKIYSGQQILMLTFSRFTRDDFLNKIESLKIKNIPITSIKTIDSYAKSLIDKDNEIDVSLLSYKFMQYLENNSTEELMKNSELMKIKCVFIDEAQDLNEIQYKICVYMKQKLNICINLIGDPNQNIYQFRNSSDKYLMEYSAKTFYLTKNFRSHKPIIEFSKYLRPFQDINVENIKGDNNTKPVFVFTETEKMFSNTIVEFIKQAKQNNIELSDIAILSPTRGRMRGFNKSHGLCFVTNILFKNKIKFKQFYEEATDETGTRIKYKPEKGHVNVLTYMGSKGLEWKYVIVIDADMCLINKRYFDEQKHKHDRYLLYVACSRAIEGMLIVSRMSKNHHGMFFHTNNWFSCIPKSCYAIDEIYDSCFAFSKPKYINMMGQERRITKIIDKMDEVQLDKMSELIGYGKKMKKDIIKIGKDYSDIEHESAIFLGKYVEKLFDSYTRLKYKKGLKQYNDIENMINHTKQVLMNVPMVVSEWYLLNKQSMTWEKYDDMKTKKQLDRQITDYVDRNFDRTTDISKYTIIDGSYYKWYILKKIEWIKDVYTKYLNSTEVDIQNNLFHLITILYSLETQHYFHIREKGKKFEPLLDKFGGMFEDIKTYVNTTEIKYEQSFVTLTYKGLIGEIDLIDKDDNLIEIKCTIDISLKHILQLLMYNIMYKMIANDDVVVLNFLNFMRGEKVVVTLDCSKEMIETITNTFVTISEQVK</sequence>
<dbReference type="InterPro" id="IPR027417">
    <property type="entry name" value="P-loop_NTPase"/>
</dbReference>
<keyword evidence="3" id="KW-0347">Helicase</keyword>
<dbReference type="GO" id="GO:0016787">
    <property type="term" value="F:hydrolase activity"/>
    <property type="evidence" value="ECO:0007669"/>
    <property type="project" value="UniProtKB-KW"/>
</dbReference>